<protein>
    <recommendedName>
        <fullName evidence="1">Glycoside-hydrolase family GH114 TIM-barrel domain-containing protein</fullName>
    </recommendedName>
</protein>
<proteinExistence type="predicted"/>
<organism evidence="2 3">
    <name type="scientific">Nocardiopsis terrae</name>
    <dbReference type="NCBI Taxonomy" id="372655"/>
    <lineage>
        <taxon>Bacteria</taxon>
        <taxon>Bacillati</taxon>
        <taxon>Actinomycetota</taxon>
        <taxon>Actinomycetes</taxon>
        <taxon>Streptosporangiales</taxon>
        <taxon>Nocardiopsidaceae</taxon>
        <taxon>Nocardiopsis</taxon>
    </lineage>
</organism>
<dbReference type="Gene3D" id="3.20.20.70">
    <property type="entry name" value="Aldolase class I"/>
    <property type="match status" value="1"/>
</dbReference>
<name>A0ABR9HJ19_9ACTN</name>
<dbReference type="SUPFAM" id="SSF51445">
    <property type="entry name" value="(Trans)glycosidases"/>
    <property type="match status" value="1"/>
</dbReference>
<evidence type="ECO:0000313" key="3">
    <source>
        <dbReference type="Proteomes" id="UP000598217"/>
    </source>
</evidence>
<dbReference type="InterPro" id="IPR004352">
    <property type="entry name" value="GH114_TIM-barrel"/>
</dbReference>
<dbReference type="Pfam" id="PF03537">
    <property type="entry name" value="Glyco_hydro_114"/>
    <property type="match status" value="1"/>
</dbReference>
<dbReference type="InterPro" id="IPR017853">
    <property type="entry name" value="GH"/>
</dbReference>
<comment type="caution">
    <text evidence="2">The sequence shown here is derived from an EMBL/GenBank/DDBJ whole genome shotgun (WGS) entry which is preliminary data.</text>
</comment>
<gene>
    <name evidence="2" type="ORF">H4W79_003207</name>
</gene>
<dbReference type="InterPro" id="IPR013785">
    <property type="entry name" value="Aldolase_TIM"/>
</dbReference>
<accession>A0ABR9HJ19</accession>
<dbReference type="PANTHER" id="PTHR35273">
    <property type="entry name" value="ALPHA-1,4 POLYGALACTOSAMINIDASE, PUTATIVE (AFU_ORTHOLOGUE AFUA_3G07890)-RELATED"/>
    <property type="match status" value="1"/>
</dbReference>
<dbReference type="PROSITE" id="PS51257">
    <property type="entry name" value="PROKAR_LIPOPROTEIN"/>
    <property type="match status" value="1"/>
</dbReference>
<dbReference type="EMBL" id="JADBDY010000001">
    <property type="protein sequence ID" value="MBE1458993.1"/>
    <property type="molecule type" value="Genomic_DNA"/>
</dbReference>
<feature type="domain" description="Glycoside-hydrolase family GH114 TIM-barrel" evidence="1">
    <location>
        <begin position="38"/>
        <end position="264"/>
    </location>
</feature>
<evidence type="ECO:0000259" key="1">
    <source>
        <dbReference type="Pfam" id="PF03537"/>
    </source>
</evidence>
<dbReference type="PANTHER" id="PTHR35273:SF2">
    <property type="entry name" value="ALPHA-GALACTOSIDASE"/>
    <property type="match status" value="1"/>
</dbReference>
<evidence type="ECO:0000313" key="2">
    <source>
        <dbReference type="EMBL" id="MBE1458993.1"/>
    </source>
</evidence>
<dbReference type="Proteomes" id="UP000598217">
    <property type="component" value="Unassembled WGS sequence"/>
</dbReference>
<sequence length="275" mass="28801">MSPRTGSVAGGVLVLTALLSGCTGPTGPSEGLLPEGGFDYQLGGAYPPPEGVTTVVRDSSAEPAPGLYSVCYVNGFQTQPGDLDRWLAQDPDLLLRDESGEPVADPGWPDEVLLDTSTRAGRERIAVLLTATVDRCADAGFDAVEFDNLDSYLRSGGRLTADDNLALAGGLTVLAHDRGLAAAQKNGAEQAGRGRDEAGFDFAVTESCAAWAECEVYTEVYGPDNVLAVEYPEELEDSGLTFDEVCGDSSAPARTVLRDHDLVAAAEPGHLYVTC</sequence>
<dbReference type="RefSeq" id="WP_373295662.1">
    <property type="nucleotide sequence ID" value="NZ_BMXJ01000005.1"/>
</dbReference>
<keyword evidence="3" id="KW-1185">Reference proteome</keyword>
<reference evidence="2 3" key="1">
    <citation type="submission" date="2020-10" db="EMBL/GenBank/DDBJ databases">
        <title>Sequencing the genomes of 1000 actinobacteria strains.</title>
        <authorList>
            <person name="Klenk H.-P."/>
        </authorList>
    </citation>
    <scope>NUCLEOTIDE SEQUENCE [LARGE SCALE GENOMIC DNA]</scope>
    <source>
        <strain evidence="2 3">DSM 45157</strain>
    </source>
</reference>